<keyword evidence="3" id="KW-1185">Reference proteome</keyword>
<dbReference type="SUPFAM" id="SSF53067">
    <property type="entry name" value="Actin-like ATPase domain"/>
    <property type="match status" value="1"/>
</dbReference>
<dbReference type="PROSITE" id="PS01125">
    <property type="entry name" value="ROK"/>
    <property type="match status" value="1"/>
</dbReference>
<dbReference type="AlphaFoldDB" id="A0A089L926"/>
<dbReference type="InterPro" id="IPR049874">
    <property type="entry name" value="ROK_cs"/>
</dbReference>
<dbReference type="InterPro" id="IPR043129">
    <property type="entry name" value="ATPase_NBD"/>
</dbReference>
<dbReference type="RefSeq" id="WP_042210916.1">
    <property type="nucleotide sequence ID" value="NZ_CP009285.1"/>
</dbReference>
<accession>A0A089L926</accession>
<reference evidence="2" key="1">
    <citation type="submission" date="2014-08" db="EMBL/GenBank/DDBJ databases">
        <title>Comparative genomics of the Paenibacillus odorifer group.</title>
        <authorList>
            <person name="den Bakker H.C."/>
            <person name="Tsai Y.-C.Y.-C."/>
            <person name="Martin N."/>
            <person name="Korlach J."/>
            <person name="Wiedmann M."/>
        </authorList>
    </citation>
    <scope>NUCLEOTIDE SEQUENCE [LARGE SCALE GENOMIC DNA]</scope>
    <source>
        <strain evidence="2">DSM 13188</strain>
    </source>
</reference>
<gene>
    <name evidence="2" type="ORF">PBOR_06335</name>
</gene>
<sequence>MSRYYIGADIGGTGIKAAVVDGQGKIVARRSTATPVNEGAAGILAALKKIIAELVCCGYEIGGIGIGTAGRVDQAEGVVLYATKNLPGWTGMRLAEAVEKEFPLPVSVGNDANAAALGEGWHGAAAGLNDYVMLTLGTGVGGAVIHNAEAISGRQGGAGEIGHMVIYPGGISCSCGQQGCTEHYLSGKALSRLAAEAAEGWDGRRLLAEFAAGSATAAAAMERYMHDLSLTVHNIQSFMDPEAIILGGGVAESHALWWDAWMSKLAALSPLSIKVVPAELGNDAGMIGAARMIMNKEGK</sequence>
<dbReference type="HOGENOM" id="CLU_036604_0_2_9"/>
<dbReference type="Proteomes" id="UP000029518">
    <property type="component" value="Chromosome"/>
</dbReference>
<dbReference type="Pfam" id="PF00480">
    <property type="entry name" value="ROK"/>
    <property type="match status" value="1"/>
</dbReference>
<evidence type="ECO:0008006" key="4">
    <source>
        <dbReference type="Google" id="ProtNLM"/>
    </source>
</evidence>
<evidence type="ECO:0000313" key="3">
    <source>
        <dbReference type="Proteomes" id="UP000029518"/>
    </source>
</evidence>
<dbReference type="InterPro" id="IPR000600">
    <property type="entry name" value="ROK"/>
</dbReference>
<comment type="similarity">
    <text evidence="1">Belongs to the ROK (NagC/XylR) family.</text>
</comment>
<dbReference type="PANTHER" id="PTHR18964:SF149">
    <property type="entry name" value="BIFUNCTIONAL UDP-N-ACETYLGLUCOSAMINE 2-EPIMERASE_N-ACETYLMANNOSAMINE KINASE"/>
    <property type="match status" value="1"/>
</dbReference>
<evidence type="ECO:0000256" key="1">
    <source>
        <dbReference type="ARBA" id="ARBA00006479"/>
    </source>
</evidence>
<proteinExistence type="inferred from homology"/>
<dbReference type="PANTHER" id="PTHR18964">
    <property type="entry name" value="ROK (REPRESSOR, ORF, KINASE) FAMILY"/>
    <property type="match status" value="1"/>
</dbReference>
<name>A0A089L926_PAEBO</name>
<dbReference type="CDD" id="cd24068">
    <property type="entry name" value="ASKHA_NBD_ROK_FnNanK-like"/>
    <property type="match status" value="1"/>
</dbReference>
<dbReference type="OrthoDB" id="9795247at2"/>
<dbReference type="KEGG" id="pbd:PBOR_06335"/>
<organism evidence="2 3">
    <name type="scientific">Paenibacillus borealis</name>
    <dbReference type="NCBI Taxonomy" id="160799"/>
    <lineage>
        <taxon>Bacteria</taxon>
        <taxon>Bacillati</taxon>
        <taxon>Bacillota</taxon>
        <taxon>Bacilli</taxon>
        <taxon>Bacillales</taxon>
        <taxon>Paenibacillaceae</taxon>
        <taxon>Paenibacillus</taxon>
    </lineage>
</organism>
<dbReference type="EMBL" id="CP009285">
    <property type="protein sequence ID" value="AIQ56600.1"/>
    <property type="molecule type" value="Genomic_DNA"/>
</dbReference>
<evidence type="ECO:0000313" key="2">
    <source>
        <dbReference type="EMBL" id="AIQ56600.1"/>
    </source>
</evidence>
<dbReference type="Gene3D" id="3.30.420.40">
    <property type="match status" value="2"/>
</dbReference>
<protein>
    <recommendedName>
        <fullName evidence="4">Glucokinase</fullName>
    </recommendedName>
</protein>